<evidence type="ECO:0000256" key="1">
    <source>
        <dbReference type="SAM" id="Phobius"/>
    </source>
</evidence>
<dbReference type="Proteomes" id="UP000664844">
    <property type="component" value="Unassembled WGS sequence"/>
</dbReference>
<keyword evidence="1" id="KW-0472">Membrane</keyword>
<comment type="caution">
    <text evidence="3">The sequence shown here is derived from an EMBL/GenBank/DDBJ whole genome shotgun (WGS) entry which is preliminary data.</text>
</comment>
<accession>A0ABS3FXD7</accession>
<organism evidence="3 4">
    <name type="scientific">Phormidium pseudopriestleyi FRX01</name>
    <dbReference type="NCBI Taxonomy" id="1759528"/>
    <lineage>
        <taxon>Bacteria</taxon>
        <taxon>Bacillati</taxon>
        <taxon>Cyanobacteriota</taxon>
        <taxon>Cyanophyceae</taxon>
        <taxon>Oscillatoriophycideae</taxon>
        <taxon>Oscillatoriales</taxon>
        <taxon>Oscillatoriaceae</taxon>
        <taxon>Phormidium</taxon>
    </lineage>
</organism>
<feature type="transmembrane region" description="Helical" evidence="1">
    <location>
        <begin position="693"/>
        <end position="716"/>
    </location>
</feature>
<keyword evidence="1" id="KW-1133">Transmembrane helix</keyword>
<keyword evidence="4" id="KW-1185">Reference proteome</keyword>
<name>A0ABS3FXD7_9CYAN</name>
<sequence>MAKLVKLSLEGDITSGYQVELIEISEEERDGKVLTENIWGQLPPAVEIYQSYQIWQDNYEQLEQIYRGGEFRFLGVENNSNVSLAKCQKLSQTLEQKINEWLDAPGFRAIADRILTYLHPEEDIRFLIKTSDYNLWQIPWSAWIFFETHPNAEVVFSSFDTKYGEKPIKATPRKNVRILSVFGSDERINTKPDREQIERLKSVGAEPTLIIEPTGDHLRNLLWDKSWDIFFFAGHGDRDKDSQKGKIYLNSTESLTPSEFKNTLKTAIVDRHLKIVLLNSCLGLEFAYELVVDFKIPVVIAMREQIPDHAAQKFLEYFLLEYADNNRPLYVAVRRAKERIAEEFQDKYPGLNWLPIVCQNPAHIPLKWGDLHNRVSLKQATVTSLVCTFIVVLARILGLLQPLELAAYDFFLRSRPPEAPDERILLITIDDDDIDYQYEEKNFTNRFSLAEEAFNQINQKIIPDQPIIVGLDIYQEQAFTNPKLSETLETLINQKQMIGVCRIGDSQNVPSIRINDTFAKTQSIGFTDVPFDPDNLIRRQLFGAPSMDKCPTSFSLNLRVALRYLETVLNQPSVMKTLPDGQREIQGVLFRKLDFNAGGYQLPSNRVHGYQVLLNYRNAEFETISLRGLLEGVHDLELPNLIHNRVVLIGATESDSHGTPFRNTLNNNMAGVEIQAHQISQIISAVLDGRPLFWWWSEWQEIFWIGSWSLIGGLLVWKLRSPLTLGLSSITAICILGGVCWVLFLQGGWIPLIPSALALILTSGKLVLYKNYQI</sequence>
<feature type="domain" description="CHASE2" evidence="2">
    <location>
        <begin position="400"/>
        <end position="715"/>
    </location>
</feature>
<keyword evidence="1" id="KW-0812">Transmembrane</keyword>
<evidence type="ECO:0000259" key="2">
    <source>
        <dbReference type="SMART" id="SM01080"/>
    </source>
</evidence>
<dbReference type="SMART" id="SM01080">
    <property type="entry name" value="CHASE2"/>
    <property type="match status" value="1"/>
</dbReference>
<dbReference type="EMBL" id="JAFLQW010000586">
    <property type="protein sequence ID" value="MBO0351781.1"/>
    <property type="molecule type" value="Genomic_DNA"/>
</dbReference>
<dbReference type="Pfam" id="PF12770">
    <property type="entry name" value="CHAT"/>
    <property type="match status" value="1"/>
</dbReference>
<reference evidence="3 4" key="1">
    <citation type="submission" date="2021-03" db="EMBL/GenBank/DDBJ databases">
        <title>Metabolic Capacity of the Antarctic Cyanobacterium Phormidium pseudopriestleyi that Sustains Oxygenic Photosynthesis in the Presence of Hydrogen Sulfide.</title>
        <authorList>
            <person name="Lumian J.E."/>
            <person name="Jungblut A.D."/>
            <person name="Dillon M.L."/>
            <person name="Hawes I."/>
            <person name="Doran P.T."/>
            <person name="Mackey T.J."/>
            <person name="Dick G.J."/>
            <person name="Grettenberger C.L."/>
            <person name="Sumner D.Y."/>
        </authorList>
    </citation>
    <scope>NUCLEOTIDE SEQUENCE [LARGE SCALE GENOMIC DNA]</scope>
    <source>
        <strain evidence="3 4">FRX01</strain>
    </source>
</reference>
<gene>
    <name evidence="3" type="ORF">J0895_22400</name>
</gene>
<evidence type="ECO:0000313" key="3">
    <source>
        <dbReference type="EMBL" id="MBO0351781.1"/>
    </source>
</evidence>
<dbReference type="InterPro" id="IPR007890">
    <property type="entry name" value="CHASE2"/>
</dbReference>
<evidence type="ECO:0000313" key="4">
    <source>
        <dbReference type="Proteomes" id="UP000664844"/>
    </source>
</evidence>
<protein>
    <submittedName>
        <fullName evidence="3">CHASE2 domain-containing protein</fullName>
    </submittedName>
</protein>
<proteinExistence type="predicted"/>
<feature type="transmembrane region" description="Helical" evidence="1">
    <location>
        <begin position="723"/>
        <end position="744"/>
    </location>
</feature>
<dbReference type="Pfam" id="PF05226">
    <property type="entry name" value="CHASE2"/>
    <property type="match status" value="1"/>
</dbReference>
<dbReference type="InterPro" id="IPR024983">
    <property type="entry name" value="CHAT_dom"/>
</dbReference>
<dbReference type="RefSeq" id="WP_207090211.1">
    <property type="nucleotide sequence ID" value="NZ_JAFLQW010000586.1"/>
</dbReference>
<feature type="transmembrane region" description="Helical" evidence="1">
    <location>
        <begin position="750"/>
        <end position="768"/>
    </location>
</feature>